<sequence>MGSQKSTLDYIIEQVETAGTVSSKAMFGEYALYCDSKVVAFVCDDQLFIKPTDAGRAFLGEITEGHPYPGSKPYFLIEGDRWDDSDWLSELVRVTAAALPLPKPKAAKKKV</sequence>
<reference evidence="2 3" key="1">
    <citation type="submission" date="2015-03" db="EMBL/GenBank/DDBJ databases">
        <authorList>
            <person name="Lepp D."/>
            <person name="Hassan Y.I."/>
            <person name="Li X.-Z."/>
            <person name="Zhou T."/>
        </authorList>
    </citation>
    <scope>NUCLEOTIDE SEQUENCE [LARGE SCALE GENOMIC DNA]</scope>
    <source>
        <strain evidence="2 3">E84</strain>
    </source>
</reference>
<dbReference type="InterPro" id="IPR007076">
    <property type="entry name" value="TfoX_N"/>
</dbReference>
<dbReference type="OrthoDB" id="1524907at2"/>
<protein>
    <submittedName>
        <fullName evidence="2">Competence protein TfoX</fullName>
    </submittedName>
</protein>
<evidence type="ECO:0000313" key="2">
    <source>
        <dbReference type="EMBL" id="KKC41058.1"/>
    </source>
</evidence>
<name>A0A0F5QK58_9HYPH</name>
<dbReference type="PATRIC" id="fig|1293439.3.peg.2898"/>
<gene>
    <name evidence="2" type="ORF">WH87_02655</name>
</gene>
<feature type="domain" description="TfoX N-terminal" evidence="1">
    <location>
        <begin position="13"/>
        <end position="97"/>
    </location>
</feature>
<dbReference type="EMBL" id="LANJ01000004">
    <property type="protein sequence ID" value="KKC41058.1"/>
    <property type="molecule type" value="Genomic_DNA"/>
</dbReference>
<evidence type="ECO:0000313" key="3">
    <source>
        <dbReference type="Proteomes" id="UP000033411"/>
    </source>
</evidence>
<proteinExistence type="predicted"/>
<dbReference type="AlphaFoldDB" id="A0A0F5QK58"/>
<dbReference type="STRING" id="1293439.WH87_02655"/>
<dbReference type="RefSeq" id="WP_046139941.1">
    <property type="nucleotide sequence ID" value="NZ_LANJ01000004.1"/>
</dbReference>
<organism evidence="2 3">
    <name type="scientific">Devosia epidermidihirudinis</name>
    <dbReference type="NCBI Taxonomy" id="1293439"/>
    <lineage>
        <taxon>Bacteria</taxon>
        <taxon>Pseudomonadati</taxon>
        <taxon>Pseudomonadota</taxon>
        <taxon>Alphaproteobacteria</taxon>
        <taxon>Hyphomicrobiales</taxon>
        <taxon>Devosiaceae</taxon>
        <taxon>Devosia</taxon>
    </lineage>
</organism>
<comment type="caution">
    <text evidence="2">The sequence shown here is derived from an EMBL/GenBank/DDBJ whole genome shotgun (WGS) entry which is preliminary data.</text>
</comment>
<dbReference type="Gene3D" id="3.30.1460.30">
    <property type="entry name" value="YgaC/TfoX-N like chaperone"/>
    <property type="match status" value="1"/>
</dbReference>
<dbReference type="Proteomes" id="UP000033411">
    <property type="component" value="Unassembled WGS sequence"/>
</dbReference>
<keyword evidence="3" id="KW-1185">Reference proteome</keyword>
<dbReference type="SUPFAM" id="SSF159894">
    <property type="entry name" value="YgaC/TfoX-N like"/>
    <property type="match status" value="1"/>
</dbReference>
<accession>A0A0F5QK58</accession>
<dbReference type="Pfam" id="PF04993">
    <property type="entry name" value="TfoX_N"/>
    <property type="match status" value="1"/>
</dbReference>
<evidence type="ECO:0000259" key="1">
    <source>
        <dbReference type="Pfam" id="PF04993"/>
    </source>
</evidence>